<dbReference type="PANTHER" id="PTHR43318:SF2">
    <property type="entry name" value="UDP-N-ACETYLGLUCOSAMINE 4,6-DEHYDRATASE (INVERTING)"/>
    <property type="match status" value="1"/>
</dbReference>
<organism evidence="3 4">
    <name type="scientific">Paenibacillus montaniterrae</name>
    <dbReference type="NCBI Taxonomy" id="429341"/>
    <lineage>
        <taxon>Bacteria</taxon>
        <taxon>Bacillati</taxon>
        <taxon>Bacillota</taxon>
        <taxon>Bacilli</taxon>
        <taxon>Bacillales</taxon>
        <taxon>Paenibacillaceae</taxon>
        <taxon>Paenibacillus</taxon>
    </lineage>
</organism>
<reference evidence="3" key="1">
    <citation type="submission" date="2021-03" db="EMBL/GenBank/DDBJ databases">
        <title>Antimicrobial resistance genes in bacteria isolated from Japanese honey, and their potential for conferring macrolide and lincosamide resistance in the American foulbrood pathogen Paenibacillus larvae.</title>
        <authorList>
            <person name="Okamoto M."/>
            <person name="Kumagai M."/>
            <person name="Kanamori H."/>
            <person name="Takamatsu D."/>
        </authorList>
    </citation>
    <scope>NUCLEOTIDE SEQUENCE</scope>
    <source>
        <strain evidence="3">J40TS1</strain>
    </source>
</reference>
<dbReference type="InterPro" id="IPR036291">
    <property type="entry name" value="NAD(P)-bd_dom_sf"/>
</dbReference>
<name>A0A920CZQ2_9BACL</name>
<dbReference type="Gene3D" id="3.40.50.720">
    <property type="entry name" value="NAD(P)-binding Rossmann-like Domain"/>
    <property type="match status" value="1"/>
</dbReference>
<protein>
    <submittedName>
        <fullName evidence="3">UDP-N-acetylglucosamine 4,6-dehydratase (Inverting)</fullName>
    </submittedName>
</protein>
<evidence type="ECO:0000313" key="3">
    <source>
        <dbReference type="EMBL" id="GIP19101.1"/>
    </source>
</evidence>
<dbReference type="PANTHER" id="PTHR43318">
    <property type="entry name" value="UDP-N-ACETYLGLUCOSAMINE 4,6-DEHYDRATASE"/>
    <property type="match status" value="1"/>
</dbReference>
<proteinExistence type="inferred from homology"/>
<dbReference type="InterPro" id="IPR003869">
    <property type="entry name" value="Polysac_CapD-like"/>
</dbReference>
<dbReference type="RefSeq" id="WP_213519814.1">
    <property type="nucleotide sequence ID" value="NZ_BOSE01000012.1"/>
</dbReference>
<evidence type="ECO:0000256" key="1">
    <source>
        <dbReference type="ARBA" id="ARBA00007430"/>
    </source>
</evidence>
<dbReference type="AlphaFoldDB" id="A0A920CZQ2"/>
<comment type="similarity">
    <text evidence="1">Belongs to the polysaccharide synthase family.</text>
</comment>
<dbReference type="InterPro" id="IPR020025">
    <property type="entry name" value="PseB"/>
</dbReference>
<dbReference type="CDD" id="cd05237">
    <property type="entry name" value="UDP_invert_4-6DH_SDR_e"/>
    <property type="match status" value="1"/>
</dbReference>
<dbReference type="NCBIfam" id="TIGR03589">
    <property type="entry name" value="PseB"/>
    <property type="match status" value="1"/>
</dbReference>
<dbReference type="Proteomes" id="UP000683139">
    <property type="component" value="Unassembled WGS sequence"/>
</dbReference>
<dbReference type="InterPro" id="IPR051203">
    <property type="entry name" value="Polysaccharide_Synthase-Rel"/>
</dbReference>
<dbReference type="SUPFAM" id="SSF51735">
    <property type="entry name" value="NAD(P)-binding Rossmann-fold domains"/>
    <property type="match status" value="1"/>
</dbReference>
<evidence type="ECO:0000313" key="4">
    <source>
        <dbReference type="Proteomes" id="UP000683139"/>
    </source>
</evidence>
<comment type="caution">
    <text evidence="3">The sequence shown here is derived from an EMBL/GenBank/DDBJ whole genome shotgun (WGS) entry which is preliminary data.</text>
</comment>
<evidence type="ECO:0000259" key="2">
    <source>
        <dbReference type="Pfam" id="PF02719"/>
    </source>
</evidence>
<accession>A0A920CZQ2</accession>
<sequence length="324" mass="36436">MHSAIENKTVLITGGTGSFGYKFVSKALELGAKKIIVFSRDELKQYEMRRQFPNRSELRFFIGDVRDKERLYRAFYGVDIVIHAAAMKHVDACEYNPFEAVKTNINGAQNIIEAAIDCGVSKVIALSTDKACSPVNLYGATKLASDKLFIAANSYVGDKPTSFSVVRYGNVVGSRGSVVPYFKSIKHTGVLPVTDERMTRFWITLDQGVQFVLDSLKRMYGGEIFVPKIPSMRVIDLARAIGPKCKIEVIGIRPGEKLHEAMIMEDDARHTIEFNDYYIIQPEFPWWSKQYAIGGKKLDDGFSYTSNSNTIWLTIEQLKELVGE</sequence>
<keyword evidence="4" id="KW-1185">Reference proteome</keyword>
<gene>
    <name evidence="3" type="ORF">J40TS1_47430</name>
</gene>
<feature type="domain" description="Polysaccharide biosynthesis protein CapD-like" evidence="2">
    <location>
        <begin position="10"/>
        <end position="281"/>
    </location>
</feature>
<dbReference type="Pfam" id="PF02719">
    <property type="entry name" value="Polysacc_synt_2"/>
    <property type="match status" value="1"/>
</dbReference>
<dbReference type="EMBL" id="BOSE01000012">
    <property type="protein sequence ID" value="GIP19101.1"/>
    <property type="molecule type" value="Genomic_DNA"/>
</dbReference>